<keyword evidence="2" id="KW-1185">Reference proteome</keyword>
<name>A0A7T8GQ90_CALRO</name>
<protein>
    <submittedName>
        <fullName evidence="1">Uncharacterized protein</fullName>
    </submittedName>
</protein>
<dbReference type="AlphaFoldDB" id="A0A7T8GQ90"/>
<organism evidence="1 2">
    <name type="scientific">Caligus rogercresseyi</name>
    <name type="common">Sea louse</name>
    <dbReference type="NCBI Taxonomy" id="217165"/>
    <lineage>
        <taxon>Eukaryota</taxon>
        <taxon>Metazoa</taxon>
        <taxon>Ecdysozoa</taxon>
        <taxon>Arthropoda</taxon>
        <taxon>Crustacea</taxon>
        <taxon>Multicrustacea</taxon>
        <taxon>Hexanauplia</taxon>
        <taxon>Copepoda</taxon>
        <taxon>Siphonostomatoida</taxon>
        <taxon>Caligidae</taxon>
        <taxon>Caligus</taxon>
    </lineage>
</organism>
<dbReference type="EMBL" id="CP045904">
    <property type="protein sequence ID" value="QQP35765.1"/>
    <property type="molecule type" value="Genomic_DNA"/>
</dbReference>
<proteinExistence type="predicted"/>
<sequence>MVLDGKANQVGMNKRVPNQIISDWVHKFEMASVEDTRTPKMVNKVDHAMEAPISVEEIGIAMKDMGSDRDPLGMTGSEILVIPMDEMAKYFNKILIE</sequence>
<feature type="non-terminal residue" evidence="1">
    <location>
        <position position="97"/>
    </location>
</feature>
<accession>A0A7T8GQ90</accession>
<evidence type="ECO:0000313" key="1">
    <source>
        <dbReference type="EMBL" id="QQP35765.1"/>
    </source>
</evidence>
<evidence type="ECO:0000313" key="2">
    <source>
        <dbReference type="Proteomes" id="UP000595437"/>
    </source>
</evidence>
<dbReference type="Proteomes" id="UP000595437">
    <property type="component" value="Chromosome 15"/>
</dbReference>
<gene>
    <name evidence="1" type="ORF">FKW44_020643</name>
</gene>
<reference evidence="2" key="1">
    <citation type="submission" date="2021-01" db="EMBL/GenBank/DDBJ databases">
        <title>Caligus Genome Assembly.</title>
        <authorList>
            <person name="Gallardo-Escarate C."/>
        </authorList>
    </citation>
    <scope>NUCLEOTIDE SEQUENCE [LARGE SCALE GENOMIC DNA]</scope>
</reference>